<reference evidence="1 2" key="1">
    <citation type="journal article" date="2018" name="Sci. Rep.">
        <title>Genomic signatures of local adaptation to the degree of environmental predictability in rotifers.</title>
        <authorList>
            <person name="Franch-Gras L."/>
            <person name="Hahn C."/>
            <person name="Garcia-Roger E.M."/>
            <person name="Carmona M.J."/>
            <person name="Serra M."/>
            <person name="Gomez A."/>
        </authorList>
    </citation>
    <scope>NUCLEOTIDE SEQUENCE [LARGE SCALE GENOMIC DNA]</scope>
    <source>
        <strain evidence="1">HYR1</strain>
    </source>
</reference>
<protein>
    <submittedName>
        <fullName evidence="1">Uncharacterized protein</fullName>
    </submittedName>
</protein>
<evidence type="ECO:0000313" key="2">
    <source>
        <dbReference type="Proteomes" id="UP000276133"/>
    </source>
</evidence>
<comment type="caution">
    <text evidence="1">The sequence shown here is derived from an EMBL/GenBank/DDBJ whole genome shotgun (WGS) entry which is preliminary data.</text>
</comment>
<organism evidence="1 2">
    <name type="scientific">Brachionus plicatilis</name>
    <name type="common">Marine rotifer</name>
    <name type="synonym">Brachionus muelleri</name>
    <dbReference type="NCBI Taxonomy" id="10195"/>
    <lineage>
        <taxon>Eukaryota</taxon>
        <taxon>Metazoa</taxon>
        <taxon>Spiralia</taxon>
        <taxon>Gnathifera</taxon>
        <taxon>Rotifera</taxon>
        <taxon>Eurotatoria</taxon>
        <taxon>Monogononta</taxon>
        <taxon>Pseudotrocha</taxon>
        <taxon>Ploima</taxon>
        <taxon>Brachionidae</taxon>
        <taxon>Brachionus</taxon>
    </lineage>
</organism>
<dbReference type="Proteomes" id="UP000276133">
    <property type="component" value="Unassembled WGS sequence"/>
</dbReference>
<name>A0A3M7PJT2_BRAPC</name>
<gene>
    <name evidence="1" type="ORF">BpHYR1_024258</name>
</gene>
<proteinExistence type="predicted"/>
<dbReference type="AlphaFoldDB" id="A0A3M7PJT2"/>
<keyword evidence="2" id="KW-1185">Reference proteome</keyword>
<dbReference type="EMBL" id="REGN01010340">
    <property type="protein sequence ID" value="RMZ99253.1"/>
    <property type="molecule type" value="Genomic_DNA"/>
</dbReference>
<evidence type="ECO:0000313" key="1">
    <source>
        <dbReference type="EMBL" id="RMZ99253.1"/>
    </source>
</evidence>
<sequence length="74" mass="8753">MVVGGQLDHETRLYFTYNLLNSFNNINECMDAYEVEGVTAIKIDLNLILKMDNAYFFLNDYEQLTRESDDDRLY</sequence>
<accession>A0A3M7PJT2</accession>